<accession>A0A9W8HUU6</accession>
<name>A0A9W8HUU6_9FUNG</name>
<sequence length="70" mass="7722">SASAANDNDDAAIPIINELTQEQLKEIEESSVYIDPGCCQLIHAMGHDSMTEVPQLFQTTMAEQMSQMHL</sequence>
<organism evidence="1 2">
    <name type="scientific">Coemansia guatemalensis</name>
    <dbReference type="NCBI Taxonomy" id="2761395"/>
    <lineage>
        <taxon>Eukaryota</taxon>
        <taxon>Fungi</taxon>
        <taxon>Fungi incertae sedis</taxon>
        <taxon>Zoopagomycota</taxon>
        <taxon>Kickxellomycotina</taxon>
        <taxon>Kickxellomycetes</taxon>
        <taxon>Kickxellales</taxon>
        <taxon>Kickxellaceae</taxon>
        <taxon>Coemansia</taxon>
    </lineage>
</organism>
<feature type="non-terminal residue" evidence="1">
    <location>
        <position position="70"/>
    </location>
</feature>
<evidence type="ECO:0000313" key="1">
    <source>
        <dbReference type="EMBL" id="KAJ2801499.1"/>
    </source>
</evidence>
<gene>
    <name evidence="1" type="ORF">H4R20_003645</name>
</gene>
<dbReference type="Proteomes" id="UP001140094">
    <property type="component" value="Unassembled WGS sequence"/>
</dbReference>
<feature type="non-terminal residue" evidence="1">
    <location>
        <position position="1"/>
    </location>
</feature>
<evidence type="ECO:0000313" key="2">
    <source>
        <dbReference type="Proteomes" id="UP001140094"/>
    </source>
</evidence>
<protein>
    <submittedName>
        <fullName evidence="1">Uncharacterized protein</fullName>
    </submittedName>
</protein>
<reference evidence="1" key="1">
    <citation type="submission" date="2022-07" db="EMBL/GenBank/DDBJ databases">
        <title>Phylogenomic reconstructions and comparative analyses of Kickxellomycotina fungi.</title>
        <authorList>
            <person name="Reynolds N.K."/>
            <person name="Stajich J.E."/>
            <person name="Barry K."/>
            <person name="Grigoriev I.V."/>
            <person name="Crous P."/>
            <person name="Smith M.E."/>
        </authorList>
    </citation>
    <scope>NUCLEOTIDE SEQUENCE</scope>
    <source>
        <strain evidence="1">NRRL 1565</strain>
    </source>
</reference>
<dbReference type="EMBL" id="JANBUO010000801">
    <property type="protein sequence ID" value="KAJ2801499.1"/>
    <property type="molecule type" value="Genomic_DNA"/>
</dbReference>
<comment type="caution">
    <text evidence="1">The sequence shown here is derived from an EMBL/GenBank/DDBJ whole genome shotgun (WGS) entry which is preliminary data.</text>
</comment>
<keyword evidence="2" id="KW-1185">Reference proteome</keyword>
<proteinExistence type="predicted"/>
<dbReference type="AlphaFoldDB" id="A0A9W8HUU6"/>